<organism evidence="1 2">
    <name type="scientific">Flavobacterium saliperosum</name>
    <dbReference type="NCBI Taxonomy" id="329186"/>
    <lineage>
        <taxon>Bacteria</taxon>
        <taxon>Pseudomonadati</taxon>
        <taxon>Bacteroidota</taxon>
        <taxon>Flavobacteriia</taxon>
        <taxon>Flavobacteriales</taxon>
        <taxon>Flavobacteriaceae</taxon>
        <taxon>Flavobacterium</taxon>
    </lineage>
</organism>
<reference evidence="1 2" key="1">
    <citation type="submission" date="2016-10" db="EMBL/GenBank/DDBJ databases">
        <authorList>
            <person name="de Groot N.N."/>
        </authorList>
    </citation>
    <scope>NUCLEOTIDE SEQUENCE [LARGE SCALE GENOMIC DNA]</scope>
    <source>
        <strain evidence="1 2">CGMCC 1.3801</strain>
    </source>
</reference>
<protein>
    <recommendedName>
        <fullName evidence="3">LSU ribosomal protein L21p</fullName>
    </recommendedName>
</protein>
<dbReference type="STRING" id="329186.SAMN02927925_01911"/>
<evidence type="ECO:0008006" key="3">
    <source>
        <dbReference type="Google" id="ProtNLM"/>
    </source>
</evidence>
<dbReference type="Proteomes" id="UP000182124">
    <property type="component" value="Unassembled WGS sequence"/>
</dbReference>
<gene>
    <name evidence="1" type="ORF">SAMN02927925_01911</name>
</gene>
<proteinExistence type="predicted"/>
<accession>A0A1G4VWV3</accession>
<sequence>MGAIIVLVVGLIGVLLGYLIGKSSVSSDSGLDAYKRKIAVLSSEIEVLKAKIASGSHALGFTVSPPEYHPFDHDLASSVLGRDVEENDLKVIEGVGPKIEKLFKTSGILTWKSFAEMSVDRCNEILSKAGEQFARHNPSTWPRQARLAYEGKWRDLKVWQDSLQGGLE</sequence>
<evidence type="ECO:0000313" key="1">
    <source>
        <dbReference type="EMBL" id="SCX13145.1"/>
    </source>
</evidence>
<dbReference type="RefSeq" id="WP_023576024.1">
    <property type="nucleotide sequence ID" value="NZ_CBCSBQ010000001.1"/>
</dbReference>
<evidence type="ECO:0000313" key="2">
    <source>
        <dbReference type="Proteomes" id="UP000182124"/>
    </source>
</evidence>
<dbReference type="AlphaFoldDB" id="A0A1G4VWV3"/>
<name>A0A1G4VWV3_9FLAO</name>
<dbReference type="EMBL" id="FMTY01000004">
    <property type="protein sequence ID" value="SCX13145.1"/>
    <property type="molecule type" value="Genomic_DNA"/>
</dbReference>
<dbReference type="eggNOG" id="COG3743">
    <property type="taxonomic scope" value="Bacteria"/>
</dbReference>